<organism evidence="6 9">
    <name type="scientific">Myxococcus virescens</name>
    <dbReference type="NCBI Taxonomy" id="83456"/>
    <lineage>
        <taxon>Bacteria</taxon>
        <taxon>Pseudomonadati</taxon>
        <taxon>Myxococcota</taxon>
        <taxon>Myxococcia</taxon>
        <taxon>Myxococcales</taxon>
        <taxon>Cystobacterineae</taxon>
        <taxon>Myxococcaceae</taxon>
        <taxon>Myxococcus</taxon>
    </lineage>
</organism>
<reference evidence="6 9" key="2">
    <citation type="submission" date="2019-07" db="EMBL/GenBank/DDBJ databases">
        <title>Whole genome shotgun sequence of Myxococcus virescens NBRC 100334.</title>
        <authorList>
            <person name="Hosoyama A."/>
            <person name="Uohara A."/>
            <person name="Ohji S."/>
            <person name="Ichikawa N."/>
        </authorList>
    </citation>
    <scope>NUCLEOTIDE SEQUENCE [LARGE SCALE GENOMIC DNA]</scope>
    <source>
        <strain evidence="6 9">NBRC 100334</strain>
    </source>
</reference>
<keyword evidence="4" id="KW-0012">Acyltransferase</keyword>
<evidence type="ECO:0000256" key="3">
    <source>
        <dbReference type="ARBA" id="ARBA00022737"/>
    </source>
</evidence>
<dbReference type="PROSITE" id="PS00101">
    <property type="entry name" value="HEXAPEP_TRANSFERASES"/>
    <property type="match status" value="1"/>
</dbReference>
<proteinExistence type="inferred from homology"/>
<dbReference type="Pfam" id="PF12464">
    <property type="entry name" value="Mac"/>
    <property type="match status" value="1"/>
</dbReference>
<feature type="domain" description="Maltose/galactoside acetyltransferase" evidence="5">
    <location>
        <begin position="5"/>
        <end position="59"/>
    </location>
</feature>
<reference evidence="7 8" key="1">
    <citation type="submission" date="2016-10" db="EMBL/GenBank/DDBJ databases">
        <authorList>
            <person name="Varghese N."/>
            <person name="Submissions S."/>
        </authorList>
    </citation>
    <scope>NUCLEOTIDE SEQUENCE [LARGE SCALE GENOMIC DNA]</scope>
    <source>
        <strain evidence="7 8">DSM 2260</strain>
    </source>
</reference>
<dbReference type="CDD" id="cd03357">
    <property type="entry name" value="LbH_MAT_GAT"/>
    <property type="match status" value="1"/>
</dbReference>
<dbReference type="InterPro" id="IPR024688">
    <property type="entry name" value="Mac_dom"/>
</dbReference>
<dbReference type="GO" id="GO:0016413">
    <property type="term" value="F:O-acetyltransferase activity"/>
    <property type="evidence" value="ECO:0007669"/>
    <property type="project" value="UniProtKB-ARBA"/>
</dbReference>
<dbReference type="InterPro" id="IPR018357">
    <property type="entry name" value="Hexapep_transf_CS"/>
</dbReference>
<dbReference type="InterPro" id="IPR051159">
    <property type="entry name" value="Hexapeptide_acetyltransf"/>
</dbReference>
<evidence type="ECO:0000259" key="5">
    <source>
        <dbReference type="SMART" id="SM01266"/>
    </source>
</evidence>
<evidence type="ECO:0000256" key="2">
    <source>
        <dbReference type="ARBA" id="ARBA00022679"/>
    </source>
</evidence>
<dbReference type="InterPro" id="IPR001451">
    <property type="entry name" value="Hexapep"/>
</dbReference>
<sequence length="185" mass="20449">MKSERQKMLDGELYDPFDAELVAARIRARDLCQSLNATREGEQEERRRILQALVGAGGETVWMQPPFFCDYGSNIELGERVFFNFNCVVLDVCKVHIGDYTLFGPGVQIYTPMHPFNAELRRKEEYGKPVTIGSDVWVGGGAIILPGVRIGSRAVIGAGSVVTRDVPDGVFAAGNPCRVIREITE</sequence>
<comment type="caution">
    <text evidence="6">The sequence shown here is derived from an EMBL/GenBank/DDBJ whole genome shotgun (WGS) entry which is preliminary data.</text>
</comment>
<gene>
    <name evidence="6" type="primary">maa</name>
    <name evidence="6" type="ORF">MVI01_35420</name>
    <name evidence="7" type="ORF">SAMN04488504_11892</name>
</gene>
<keyword evidence="3" id="KW-0677">Repeat</keyword>
<dbReference type="Gene3D" id="2.160.10.10">
    <property type="entry name" value="Hexapeptide repeat proteins"/>
    <property type="match status" value="1"/>
</dbReference>
<dbReference type="AlphaFoldDB" id="A0A511HDY2"/>
<evidence type="ECO:0000313" key="9">
    <source>
        <dbReference type="Proteomes" id="UP000321224"/>
    </source>
</evidence>
<dbReference type="RefSeq" id="WP_090494536.1">
    <property type="nucleotide sequence ID" value="NZ_BJVY01000018.1"/>
</dbReference>
<evidence type="ECO:0000313" key="8">
    <source>
        <dbReference type="Proteomes" id="UP000198717"/>
    </source>
</evidence>
<comment type="similarity">
    <text evidence="1">Belongs to the transferase hexapeptide repeat family.</text>
</comment>
<dbReference type="Proteomes" id="UP000321224">
    <property type="component" value="Unassembled WGS sequence"/>
</dbReference>
<dbReference type="Pfam" id="PF00132">
    <property type="entry name" value="Hexapep"/>
    <property type="match status" value="1"/>
</dbReference>
<name>A0A511HDY2_9BACT</name>
<accession>A0A511HDY2</accession>
<keyword evidence="2 6" id="KW-0808">Transferase</keyword>
<dbReference type="Proteomes" id="UP000198717">
    <property type="component" value="Unassembled WGS sequence"/>
</dbReference>
<evidence type="ECO:0000256" key="1">
    <source>
        <dbReference type="ARBA" id="ARBA00007274"/>
    </source>
</evidence>
<dbReference type="FunFam" id="2.160.10.10:FF:000008">
    <property type="entry name" value="Maltose O-acetyltransferase"/>
    <property type="match status" value="1"/>
</dbReference>
<dbReference type="EMBL" id="BJVY01000018">
    <property type="protein sequence ID" value="GEL71758.1"/>
    <property type="molecule type" value="Genomic_DNA"/>
</dbReference>
<evidence type="ECO:0000313" key="6">
    <source>
        <dbReference type="EMBL" id="GEL71758.1"/>
    </source>
</evidence>
<dbReference type="SMART" id="SM01266">
    <property type="entry name" value="Mac"/>
    <property type="match status" value="1"/>
</dbReference>
<dbReference type="SUPFAM" id="SSF51161">
    <property type="entry name" value="Trimeric LpxA-like enzymes"/>
    <property type="match status" value="1"/>
</dbReference>
<evidence type="ECO:0000313" key="7">
    <source>
        <dbReference type="EMBL" id="SDF05060.1"/>
    </source>
</evidence>
<dbReference type="InterPro" id="IPR011004">
    <property type="entry name" value="Trimer_LpxA-like_sf"/>
</dbReference>
<keyword evidence="8" id="KW-1185">Reference proteome</keyword>
<dbReference type="PANTHER" id="PTHR23416">
    <property type="entry name" value="SIALIC ACID SYNTHASE-RELATED"/>
    <property type="match status" value="1"/>
</dbReference>
<protein>
    <submittedName>
        <fullName evidence="6">Maltose O-acetyltransferase</fullName>
    </submittedName>
</protein>
<dbReference type="PANTHER" id="PTHR23416:SF23">
    <property type="entry name" value="ACETYLTRANSFERASE C18B11.09C-RELATED"/>
    <property type="match status" value="1"/>
</dbReference>
<dbReference type="GO" id="GO:0005829">
    <property type="term" value="C:cytosol"/>
    <property type="evidence" value="ECO:0007669"/>
    <property type="project" value="TreeGrafter"/>
</dbReference>
<evidence type="ECO:0000256" key="4">
    <source>
        <dbReference type="ARBA" id="ARBA00023315"/>
    </source>
</evidence>
<dbReference type="EMBL" id="FNAJ01000018">
    <property type="protein sequence ID" value="SDF05060.1"/>
    <property type="molecule type" value="Genomic_DNA"/>
</dbReference>